<feature type="domain" description="Methyltransferase" evidence="2">
    <location>
        <begin position="44"/>
        <end position="132"/>
    </location>
</feature>
<protein>
    <recommendedName>
        <fullName evidence="2">Methyltransferase domain-containing protein</fullName>
    </recommendedName>
</protein>
<evidence type="ECO:0000256" key="1">
    <source>
        <dbReference type="SAM" id="Coils"/>
    </source>
</evidence>
<evidence type="ECO:0000313" key="3">
    <source>
        <dbReference type="EMBL" id="KVK77654.1"/>
    </source>
</evidence>
<comment type="caution">
    <text evidence="3">The sequence shown here is derived from an EMBL/GenBank/DDBJ whole genome shotgun (WGS) entry which is preliminary data.</text>
</comment>
<dbReference type="InterPro" id="IPR041698">
    <property type="entry name" value="Methyltransf_25"/>
</dbReference>
<proteinExistence type="predicted"/>
<dbReference type="CDD" id="cd02440">
    <property type="entry name" value="AdoMet_MTases"/>
    <property type="match status" value="1"/>
</dbReference>
<dbReference type="PANTHER" id="PTHR43591">
    <property type="entry name" value="METHYLTRANSFERASE"/>
    <property type="match status" value="1"/>
</dbReference>
<dbReference type="InterPro" id="IPR029063">
    <property type="entry name" value="SAM-dependent_MTases_sf"/>
</dbReference>
<evidence type="ECO:0000313" key="4">
    <source>
        <dbReference type="Proteomes" id="UP000069001"/>
    </source>
</evidence>
<dbReference type="SUPFAM" id="SSF57997">
    <property type="entry name" value="Tropomyosin"/>
    <property type="match status" value="1"/>
</dbReference>
<feature type="coiled-coil region" evidence="1">
    <location>
        <begin position="251"/>
        <end position="369"/>
    </location>
</feature>
<gene>
    <name evidence="3" type="ORF">WS90_23025</name>
</gene>
<dbReference type="Pfam" id="PF13649">
    <property type="entry name" value="Methyltransf_25"/>
    <property type="match status" value="1"/>
</dbReference>
<sequence>MDSFYRAFEDRHRGSRDLIKSRLTKYAAFFQPLAALHPGAMTFDVGCGRGEWLEMMIEAGFVASGVDLDDEMLEACRERNLPVSKGDAIEHLATLDSSSHALISAFHVVEHVSFEQLKKLVSEALRVLKPGGLLILETPNPENIAVATCNFYIDPSHQKPVPPLLLSFVAEHAGFDRVKVVRLQEPEALRDAETKVHLLNVLGSVSPDYAVIAQKEADSKQGAFDAAFDADYGLTIDVLADRYETRLASNQAHVEARVARAEEALRQSSERWSELVDRLQAVTEQLKSAEERYQRLEERNRLTDEWRQLVDERSQLADARSQLVEERSQLVEERSQLVDGERQHVERQVLELQARLEQAEAMMHQANAQLHAMYHSTSWRITRPLRAVALVLKGQGKTVFKTGLKRLIQRAARFGEQYPSFRRFAVSVLNRFPGLKQRLIPVVSGTVRPYHPRPDVPPESMSPRAQRIHAALAFAVKSYSKKEGV</sequence>
<reference evidence="3 4" key="1">
    <citation type="submission" date="2015-11" db="EMBL/GenBank/DDBJ databases">
        <title>Expanding the genomic diversity of Burkholderia species for the development of highly accurate diagnostics.</title>
        <authorList>
            <person name="Sahl J."/>
            <person name="Keim P."/>
            <person name="Wagner D."/>
        </authorList>
    </citation>
    <scope>NUCLEOTIDE SEQUENCE [LARGE SCALE GENOMIC DNA]</scope>
    <source>
        <strain evidence="3 4">MSMB1302</strain>
    </source>
</reference>
<dbReference type="AlphaFoldDB" id="A0A118KFP3"/>
<keyword evidence="1" id="KW-0175">Coiled coil</keyword>
<organism evidence="3 4">
    <name type="scientific">Burkholderia cepacia</name>
    <name type="common">Pseudomonas cepacia</name>
    <dbReference type="NCBI Taxonomy" id="292"/>
    <lineage>
        <taxon>Bacteria</taxon>
        <taxon>Pseudomonadati</taxon>
        <taxon>Pseudomonadota</taxon>
        <taxon>Betaproteobacteria</taxon>
        <taxon>Burkholderiales</taxon>
        <taxon>Burkholderiaceae</taxon>
        <taxon>Burkholderia</taxon>
        <taxon>Burkholderia cepacia complex</taxon>
    </lineage>
</organism>
<dbReference type="Gene3D" id="1.20.5.170">
    <property type="match status" value="1"/>
</dbReference>
<evidence type="ECO:0000259" key="2">
    <source>
        <dbReference type="Pfam" id="PF13649"/>
    </source>
</evidence>
<dbReference type="EMBL" id="LOYH01000083">
    <property type="protein sequence ID" value="KVK77654.1"/>
    <property type="molecule type" value="Genomic_DNA"/>
</dbReference>
<dbReference type="Proteomes" id="UP000069001">
    <property type="component" value="Unassembled WGS sequence"/>
</dbReference>
<dbReference type="SUPFAM" id="SSF53335">
    <property type="entry name" value="S-adenosyl-L-methionine-dependent methyltransferases"/>
    <property type="match status" value="1"/>
</dbReference>
<name>A0A118KFP3_BURCE</name>
<dbReference type="Gene3D" id="3.40.50.150">
    <property type="entry name" value="Vaccinia Virus protein VP39"/>
    <property type="match status" value="1"/>
</dbReference>
<accession>A0A118KFP3</accession>